<accession>A0A7R8UGP8</accession>
<sequence length="110" mass="12518">MIAAHYDQRKGLSALWDDELPPELAQEWQTYLAEIINLRVIEVPRWIGTTSKDRLELHGFCDASRTAIAAAIYIRILKHSEEPKARLLTAKTKVTPLAVQTILRLELLAQ</sequence>
<dbReference type="OrthoDB" id="8033604at2759"/>
<name>A0A7R8UGP8_HERIL</name>
<protein>
    <submittedName>
        <fullName evidence="1">Uncharacterized protein</fullName>
    </submittedName>
</protein>
<dbReference type="Pfam" id="PF05380">
    <property type="entry name" value="Peptidase_A17"/>
    <property type="match status" value="1"/>
</dbReference>
<dbReference type="PANTHER" id="PTHR47331:SF5">
    <property type="entry name" value="RIBONUCLEASE H"/>
    <property type="match status" value="1"/>
</dbReference>
<organism evidence="1 2">
    <name type="scientific">Hermetia illucens</name>
    <name type="common">Black soldier fly</name>
    <dbReference type="NCBI Taxonomy" id="343691"/>
    <lineage>
        <taxon>Eukaryota</taxon>
        <taxon>Metazoa</taxon>
        <taxon>Ecdysozoa</taxon>
        <taxon>Arthropoda</taxon>
        <taxon>Hexapoda</taxon>
        <taxon>Insecta</taxon>
        <taxon>Pterygota</taxon>
        <taxon>Neoptera</taxon>
        <taxon>Endopterygota</taxon>
        <taxon>Diptera</taxon>
        <taxon>Brachycera</taxon>
        <taxon>Stratiomyomorpha</taxon>
        <taxon>Stratiomyidae</taxon>
        <taxon>Hermetiinae</taxon>
        <taxon>Hermetia</taxon>
    </lineage>
</organism>
<proteinExistence type="predicted"/>
<dbReference type="InterPro" id="IPR008042">
    <property type="entry name" value="Retrotrans_Pao"/>
</dbReference>
<keyword evidence="2" id="KW-1185">Reference proteome</keyword>
<evidence type="ECO:0000313" key="2">
    <source>
        <dbReference type="Proteomes" id="UP000594454"/>
    </source>
</evidence>
<reference evidence="1 2" key="1">
    <citation type="submission" date="2020-11" db="EMBL/GenBank/DDBJ databases">
        <authorList>
            <person name="Wallbank WR R."/>
            <person name="Pardo Diaz C."/>
            <person name="Kozak K."/>
            <person name="Martin S."/>
            <person name="Jiggins C."/>
            <person name="Moest M."/>
            <person name="Warren A I."/>
            <person name="Generalovic N T."/>
            <person name="Byers J.R.P. K."/>
            <person name="Montejo-Kovacevich G."/>
            <person name="Yen C E."/>
        </authorList>
    </citation>
    <scope>NUCLEOTIDE SEQUENCE [LARGE SCALE GENOMIC DNA]</scope>
</reference>
<dbReference type="EMBL" id="LR899010">
    <property type="protein sequence ID" value="CAD7080563.1"/>
    <property type="molecule type" value="Genomic_DNA"/>
</dbReference>
<dbReference type="AlphaFoldDB" id="A0A7R8UGP8"/>
<gene>
    <name evidence="1" type="ORF">HERILL_LOCUS3710</name>
</gene>
<dbReference type="Proteomes" id="UP000594454">
    <property type="component" value="Chromosome 2"/>
</dbReference>
<evidence type="ECO:0000313" key="1">
    <source>
        <dbReference type="EMBL" id="CAD7080563.1"/>
    </source>
</evidence>
<dbReference type="PANTHER" id="PTHR47331">
    <property type="entry name" value="PHD-TYPE DOMAIN-CONTAINING PROTEIN"/>
    <property type="match status" value="1"/>
</dbReference>
<dbReference type="InParanoid" id="A0A7R8UGP8"/>